<evidence type="ECO:0000313" key="9">
    <source>
        <dbReference type="Proteomes" id="UP000199004"/>
    </source>
</evidence>
<keyword evidence="6" id="KW-0813">Transport</keyword>
<gene>
    <name evidence="8" type="ORF">SAMN05192576_2672</name>
</gene>
<dbReference type="GO" id="GO:0043190">
    <property type="term" value="C:ATP-binding cassette (ABC) transporter complex"/>
    <property type="evidence" value="ECO:0007669"/>
    <property type="project" value="InterPro"/>
</dbReference>
<dbReference type="PROSITE" id="PS51012">
    <property type="entry name" value="ABC_TM2"/>
    <property type="match status" value="1"/>
</dbReference>
<dbReference type="InterPro" id="IPR000412">
    <property type="entry name" value="ABC_2_transport"/>
</dbReference>
<dbReference type="InterPro" id="IPR013525">
    <property type="entry name" value="ABC2_TM"/>
</dbReference>
<feature type="transmembrane region" description="Helical" evidence="6">
    <location>
        <begin position="117"/>
        <end position="145"/>
    </location>
</feature>
<keyword evidence="3 6" id="KW-1133">Transmembrane helix</keyword>
<keyword evidence="6" id="KW-1003">Cell membrane</keyword>
<accession>A0A1H0DUB5</accession>
<keyword evidence="5" id="KW-0046">Antibiotic resistance</keyword>
<comment type="similarity">
    <text evidence="6">Belongs to the ABC-2 integral membrane protein family.</text>
</comment>
<dbReference type="Proteomes" id="UP000199004">
    <property type="component" value="Unassembled WGS sequence"/>
</dbReference>
<dbReference type="Pfam" id="PF01061">
    <property type="entry name" value="ABC2_membrane"/>
    <property type="match status" value="1"/>
</dbReference>
<dbReference type="InterPro" id="IPR047817">
    <property type="entry name" value="ABC2_TM_bact-type"/>
</dbReference>
<dbReference type="OrthoDB" id="3370990at2"/>
<dbReference type="EMBL" id="FNIC01000004">
    <property type="protein sequence ID" value="SDN73750.1"/>
    <property type="molecule type" value="Genomic_DNA"/>
</dbReference>
<dbReference type="AlphaFoldDB" id="A0A1H0DUB5"/>
<dbReference type="GO" id="GO:0140359">
    <property type="term" value="F:ABC-type transporter activity"/>
    <property type="evidence" value="ECO:0007669"/>
    <property type="project" value="InterPro"/>
</dbReference>
<dbReference type="PANTHER" id="PTHR43229">
    <property type="entry name" value="NODULATION PROTEIN J"/>
    <property type="match status" value="1"/>
</dbReference>
<evidence type="ECO:0000256" key="6">
    <source>
        <dbReference type="RuleBase" id="RU361157"/>
    </source>
</evidence>
<organism evidence="8 9">
    <name type="scientific">Nocardioides szechwanensis</name>
    <dbReference type="NCBI Taxonomy" id="1005944"/>
    <lineage>
        <taxon>Bacteria</taxon>
        <taxon>Bacillati</taxon>
        <taxon>Actinomycetota</taxon>
        <taxon>Actinomycetes</taxon>
        <taxon>Propionibacteriales</taxon>
        <taxon>Nocardioidaceae</taxon>
        <taxon>Nocardioides</taxon>
    </lineage>
</organism>
<sequence>MSSLTYAARDSATMLGRNLRHMLRYPSLTLMLIGQPVLFLVLFVYVFGATMGAGLPGGSVDVGGAGGRADYLAYIAPTMALLTVASVSLSTAIYIAKDATEGIIDRFRTMPIAKASVLTGHVLAALIQTVVALAVVLPFAVLLGYRPGAGVVGWLGAVGLLLLLAVALTWLCLALGLAAGSVETASNSPMFLMLLPFVSSGFVPTDSMPAGLAWVAENQPFTPIIDTLRACLDGTSPGADGWWAIGWCVVVTGASYAWARRLFAQVRAG</sequence>
<dbReference type="STRING" id="1005944.SAMN05192576_2672"/>
<feature type="domain" description="ABC transmembrane type-2" evidence="7">
    <location>
        <begin position="27"/>
        <end position="266"/>
    </location>
</feature>
<feature type="transmembrane region" description="Helical" evidence="6">
    <location>
        <begin position="151"/>
        <end position="179"/>
    </location>
</feature>
<evidence type="ECO:0000313" key="8">
    <source>
        <dbReference type="EMBL" id="SDN73750.1"/>
    </source>
</evidence>
<dbReference type="PANTHER" id="PTHR43229:SF2">
    <property type="entry name" value="NODULATION PROTEIN J"/>
    <property type="match status" value="1"/>
</dbReference>
<reference evidence="8 9" key="1">
    <citation type="submission" date="2016-10" db="EMBL/GenBank/DDBJ databases">
        <authorList>
            <person name="de Groot N.N."/>
        </authorList>
    </citation>
    <scope>NUCLEOTIDE SEQUENCE [LARGE SCALE GENOMIC DNA]</scope>
    <source>
        <strain evidence="8 9">CGMCC 1.11147</strain>
    </source>
</reference>
<keyword evidence="2 6" id="KW-0812">Transmembrane</keyword>
<dbReference type="RefSeq" id="WP_091025304.1">
    <property type="nucleotide sequence ID" value="NZ_BKAE01000013.1"/>
</dbReference>
<keyword evidence="9" id="KW-1185">Reference proteome</keyword>
<evidence type="ECO:0000256" key="4">
    <source>
        <dbReference type="ARBA" id="ARBA00023136"/>
    </source>
</evidence>
<proteinExistence type="inferred from homology"/>
<dbReference type="GO" id="GO:0046677">
    <property type="term" value="P:response to antibiotic"/>
    <property type="evidence" value="ECO:0007669"/>
    <property type="project" value="UniProtKB-KW"/>
</dbReference>
<comment type="subcellular location">
    <subcellularLocation>
        <location evidence="6">Cell membrane</location>
        <topology evidence="6">Multi-pass membrane protein</topology>
    </subcellularLocation>
    <subcellularLocation>
        <location evidence="1">Membrane</location>
        <topology evidence="1">Multi-pass membrane protein</topology>
    </subcellularLocation>
</comment>
<evidence type="ECO:0000256" key="3">
    <source>
        <dbReference type="ARBA" id="ARBA00022989"/>
    </source>
</evidence>
<evidence type="ECO:0000256" key="5">
    <source>
        <dbReference type="ARBA" id="ARBA00023251"/>
    </source>
</evidence>
<feature type="transmembrane region" description="Helical" evidence="6">
    <location>
        <begin position="71"/>
        <end position="96"/>
    </location>
</feature>
<evidence type="ECO:0000256" key="2">
    <source>
        <dbReference type="ARBA" id="ARBA00022692"/>
    </source>
</evidence>
<dbReference type="PIRSF" id="PIRSF006648">
    <property type="entry name" value="DrrB"/>
    <property type="match status" value="1"/>
</dbReference>
<feature type="transmembrane region" description="Helical" evidence="6">
    <location>
        <begin position="28"/>
        <end position="51"/>
    </location>
</feature>
<evidence type="ECO:0000259" key="7">
    <source>
        <dbReference type="PROSITE" id="PS51012"/>
    </source>
</evidence>
<dbReference type="InterPro" id="IPR051784">
    <property type="entry name" value="Nod_factor_ABC_transporter"/>
</dbReference>
<feature type="transmembrane region" description="Helical" evidence="6">
    <location>
        <begin position="242"/>
        <end position="259"/>
    </location>
</feature>
<protein>
    <recommendedName>
        <fullName evidence="6">Transport permease protein</fullName>
    </recommendedName>
</protein>
<name>A0A1H0DUB5_9ACTN</name>
<feature type="transmembrane region" description="Helical" evidence="6">
    <location>
        <begin position="191"/>
        <end position="216"/>
    </location>
</feature>
<evidence type="ECO:0000256" key="1">
    <source>
        <dbReference type="ARBA" id="ARBA00004141"/>
    </source>
</evidence>
<keyword evidence="4 6" id="KW-0472">Membrane</keyword>